<reference evidence="2" key="1">
    <citation type="journal article" date="2012" name="Nature">
        <title>The oyster genome reveals stress adaptation and complexity of shell formation.</title>
        <authorList>
            <person name="Zhang G."/>
            <person name="Fang X."/>
            <person name="Guo X."/>
            <person name="Li L."/>
            <person name="Luo R."/>
            <person name="Xu F."/>
            <person name="Yang P."/>
            <person name="Zhang L."/>
            <person name="Wang X."/>
            <person name="Qi H."/>
            <person name="Xiong Z."/>
            <person name="Que H."/>
            <person name="Xie Y."/>
            <person name="Holland P.W."/>
            <person name="Paps J."/>
            <person name="Zhu Y."/>
            <person name="Wu F."/>
            <person name="Chen Y."/>
            <person name="Wang J."/>
            <person name="Peng C."/>
            <person name="Meng J."/>
            <person name="Yang L."/>
            <person name="Liu J."/>
            <person name="Wen B."/>
            <person name="Zhang N."/>
            <person name="Huang Z."/>
            <person name="Zhu Q."/>
            <person name="Feng Y."/>
            <person name="Mount A."/>
            <person name="Hedgecock D."/>
            <person name="Xu Z."/>
            <person name="Liu Y."/>
            <person name="Domazet-Loso T."/>
            <person name="Du Y."/>
            <person name="Sun X."/>
            <person name="Zhang S."/>
            <person name="Liu B."/>
            <person name="Cheng P."/>
            <person name="Jiang X."/>
            <person name="Li J."/>
            <person name="Fan D."/>
            <person name="Wang W."/>
            <person name="Fu W."/>
            <person name="Wang T."/>
            <person name="Wang B."/>
            <person name="Zhang J."/>
            <person name="Peng Z."/>
            <person name="Li Y."/>
            <person name="Li N."/>
            <person name="Wang J."/>
            <person name="Chen M."/>
            <person name="He Y."/>
            <person name="Tan F."/>
            <person name="Song X."/>
            <person name="Zheng Q."/>
            <person name="Huang R."/>
            <person name="Yang H."/>
            <person name="Du X."/>
            <person name="Chen L."/>
            <person name="Yang M."/>
            <person name="Gaffney P.M."/>
            <person name="Wang S."/>
            <person name="Luo L."/>
            <person name="She Z."/>
            <person name="Ming Y."/>
            <person name="Huang W."/>
            <person name="Zhang S."/>
            <person name="Huang B."/>
            <person name="Zhang Y."/>
            <person name="Qu T."/>
            <person name="Ni P."/>
            <person name="Miao G."/>
            <person name="Wang J."/>
            <person name="Wang Q."/>
            <person name="Steinberg C.E."/>
            <person name="Wang H."/>
            <person name="Li N."/>
            <person name="Qian L."/>
            <person name="Zhang G."/>
            <person name="Li Y."/>
            <person name="Yang H."/>
            <person name="Liu X."/>
            <person name="Wang J."/>
            <person name="Yin Y."/>
            <person name="Wang J."/>
        </authorList>
    </citation>
    <scope>NUCLEOTIDE SEQUENCE [LARGE SCALE GENOMIC DNA]</scope>
    <source>
        <strain evidence="2">05x7-T-G4-1.051#20</strain>
    </source>
</reference>
<sequence>MQESDASTTTISSMDVTSETNKEWRNPQPLDKEKEGKNLYDQLYMDPIFFPGGSVKLQTLC</sequence>
<organism evidence="2">
    <name type="scientific">Magallana gigas</name>
    <name type="common">Pacific oyster</name>
    <name type="synonym">Crassostrea gigas</name>
    <dbReference type="NCBI Taxonomy" id="29159"/>
    <lineage>
        <taxon>Eukaryota</taxon>
        <taxon>Metazoa</taxon>
        <taxon>Spiralia</taxon>
        <taxon>Lophotrochozoa</taxon>
        <taxon>Mollusca</taxon>
        <taxon>Bivalvia</taxon>
        <taxon>Autobranchia</taxon>
        <taxon>Pteriomorphia</taxon>
        <taxon>Ostreida</taxon>
        <taxon>Ostreoidea</taxon>
        <taxon>Ostreidae</taxon>
        <taxon>Magallana</taxon>
    </lineage>
</organism>
<feature type="compositionally biased region" description="Basic and acidic residues" evidence="1">
    <location>
        <begin position="20"/>
        <end position="37"/>
    </location>
</feature>
<accession>K1QUR0</accession>
<dbReference type="HOGENOM" id="CLU_2924860_0_0_1"/>
<proteinExistence type="predicted"/>
<name>K1QUR0_MAGGI</name>
<evidence type="ECO:0000313" key="2">
    <source>
        <dbReference type="EMBL" id="EKC37388.1"/>
    </source>
</evidence>
<dbReference type="AlphaFoldDB" id="K1QUR0"/>
<dbReference type="InParanoid" id="K1QUR0"/>
<protein>
    <submittedName>
        <fullName evidence="2">Uncharacterized protein</fullName>
    </submittedName>
</protein>
<feature type="compositionally biased region" description="Polar residues" evidence="1">
    <location>
        <begin position="1"/>
        <end position="19"/>
    </location>
</feature>
<feature type="region of interest" description="Disordered" evidence="1">
    <location>
        <begin position="1"/>
        <end position="37"/>
    </location>
</feature>
<dbReference type="EMBL" id="JH818171">
    <property type="protein sequence ID" value="EKC37388.1"/>
    <property type="molecule type" value="Genomic_DNA"/>
</dbReference>
<gene>
    <name evidence="2" type="ORF">CGI_10023860</name>
</gene>
<evidence type="ECO:0000256" key="1">
    <source>
        <dbReference type="SAM" id="MobiDB-lite"/>
    </source>
</evidence>